<protein>
    <submittedName>
        <fullName evidence="1">Uncharacterized protein</fullName>
    </submittedName>
</protein>
<evidence type="ECO:0000313" key="2">
    <source>
        <dbReference type="Proteomes" id="UP001458880"/>
    </source>
</evidence>
<name>A0AAW1HGN0_POPJA</name>
<dbReference type="AlphaFoldDB" id="A0AAW1HGN0"/>
<accession>A0AAW1HGN0</accession>
<comment type="caution">
    <text evidence="1">The sequence shown here is derived from an EMBL/GenBank/DDBJ whole genome shotgun (WGS) entry which is preliminary data.</text>
</comment>
<dbReference type="Proteomes" id="UP001458880">
    <property type="component" value="Unassembled WGS sequence"/>
</dbReference>
<dbReference type="EMBL" id="JASPKY010001183">
    <property type="protein sequence ID" value="KAK9675288.1"/>
    <property type="molecule type" value="Genomic_DNA"/>
</dbReference>
<organism evidence="1 2">
    <name type="scientific">Popillia japonica</name>
    <name type="common">Japanese beetle</name>
    <dbReference type="NCBI Taxonomy" id="7064"/>
    <lineage>
        <taxon>Eukaryota</taxon>
        <taxon>Metazoa</taxon>
        <taxon>Ecdysozoa</taxon>
        <taxon>Arthropoda</taxon>
        <taxon>Hexapoda</taxon>
        <taxon>Insecta</taxon>
        <taxon>Pterygota</taxon>
        <taxon>Neoptera</taxon>
        <taxon>Endopterygota</taxon>
        <taxon>Coleoptera</taxon>
        <taxon>Polyphaga</taxon>
        <taxon>Scarabaeiformia</taxon>
        <taxon>Scarabaeidae</taxon>
        <taxon>Rutelinae</taxon>
        <taxon>Popillia</taxon>
    </lineage>
</organism>
<evidence type="ECO:0000313" key="1">
    <source>
        <dbReference type="EMBL" id="KAK9675288.1"/>
    </source>
</evidence>
<gene>
    <name evidence="1" type="ORF">QE152_g40478</name>
</gene>
<proteinExistence type="predicted"/>
<reference evidence="1 2" key="1">
    <citation type="journal article" date="2024" name="BMC Genomics">
        <title>De novo assembly and annotation of Popillia japonica's genome with initial clues to its potential as an invasive pest.</title>
        <authorList>
            <person name="Cucini C."/>
            <person name="Boschi S."/>
            <person name="Funari R."/>
            <person name="Cardaioli E."/>
            <person name="Iannotti N."/>
            <person name="Marturano G."/>
            <person name="Paoli F."/>
            <person name="Bruttini M."/>
            <person name="Carapelli A."/>
            <person name="Frati F."/>
            <person name="Nardi F."/>
        </authorList>
    </citation>
    <scope>NUCLEOTIDE SEQUENCE [LARGE SCALE GENOMIC DNA]</scope>
    <source>
        <strain evidence="1">DMR45628</strain>
    </source>
</reference>
<sequence>MSSEIRESDDTGILARYLLTQPVLYTRETVETQLLWTNSSLQLNIQHAHLHLSLLQYIVHTHFCYYGPLLVLKRLLLVHRRL</sequence>
<keyword evidence="2" id="KW-1185">Reference proteome</keyword>